<dbReference type="PANTHER" id="PTHR47691">
    <property type="entry name" value="REGULATOR-RELATED"/>
    <property type="match status" value="1"/>
</dbReference>
<dbReference type="PRINTS" id="PR00364">
    <property type="entry name" value="DISEASERSIST"/>
</dbReference>
<evidence type="ECO:0000313" key="5">
    <source>
        <dbReference type="Proteomes" id="UP000546584"/>
    </source>
</evidence>
<dbReference type="Proteomes" id="UP000546584">
    <property type="component" value="Unassembled WGS sequence"/>
</dbReference>
<dbReference type="GO" id="GO:0016887">
    <property type="term" value="F:ATP hydrolysis activity"/>
    <property type="evidence" value="ECO:0007669"/>
    <property type="project" value="InterPro"/>
</dbReference>
<dbReference type="PROSITE" id="PS51755">
    <property type="entry name" value="OMPR_PHOB"/>
    <property type="match status" value="1"/>
</dbReference>
<name>A0AAJ3LI01_9PSED</name>
<dbReference type="SMART" id="SM00862">
    <property type="entry name" value="Trans_reg_C"/>
    <property type="match status" value="1"/>
</dbReference>
<feature type="domain" description="OmpR/PhoB-type" evidence="3">
    <location>
        <begin position="28"/>
        <end position="126"/>
    </location>
</feature>
<feature type="DNA-binding region" description="OmpR/PhoB-type" evidence="2">
    <location>
        <begin position="28"/>
        <end position="126"/>
    </location>
</feature>
<dbReference type="InterPro" id="IPR049945">
    <property type="entry name" value="AAA_22"/>
</dbReference>
<dbReference type="InterPro" id="IPR027417">
    <property type="entry name" value="P-loop_NTPase"/>
</dbReference>
<dbReference type="GO" id="GO:0006355">
    <property type="term" value="P:regulation of DNA-templated transcription"/>
    <property type="evidence" value="ECO:0007669"/>
    <property type="project" value="InterPro"/>
</dbReference>
<evidence type="ECO:0000259" key="3">
    <source>
        <dbReference type="PROSITE" id="PS51755"/>
    </source>
</evidence>
<organism evidence="4 5">
    <name type="scientific">Pseudomonas yamanorum</name>
    <dbReference type="NCBI Taxonomy" id="515393"/>
    <lineage>
        <taxon>Bacteria</taxon>
        <taxon>Pseudomonadati</taxon>
        <taxon>Pseudomonadota</taxon>
        <taxon>Gammaproteobacteria</taxon>
        <taxon>Pseudomonadales</taxon>
        <taxon>Pseudomonadaceae</taxon>
        <taxon>Pseudomonas</taxon>
    </lineage>
</organism>
<evidence type="ECO:0000256" key="2">
    <source>
        <dbReference type="PROSITE-ProRule" id="PRU01091"/>
    </source>
</evidence>
<dbReference type="Gene3D" id="1.10.10.10">
    <property type="entry name" value="Winged helix-like DNA-binding domain superfamily/Winged helix DNA-binding domain"/>
    <property type="match status" value="1"/>
</dbReference>
<dbReference type="EMBL" id="JACAQR010000024">
    <property type="protein sequence ID" value="NWD43823.1"/>
    <property type="molecule type" value="Genomic_DNA"/>
</dbReference>
<dbReference type="AlphaFoldDB" id="A0AAJ3LI01"/>
<evidence type="ECO:0000256" key="1">
    <source>
        <dbReference type="ARBA" id="ARBA00023125"/>
    </source>
</evidence>
<dbReference type="InterPro" id="IPR016032">
    <property type="entry name" value="Sig_transdc_resp-reg_C-effctor"/>
</dbReference>
<dbReference type="Pfam" id="PF00486">
    <property type="entry name" value="Trans_reg_C"/>
    <property type="match status" value="1"/>
</dbReference>
<evidence type="ECO:0000313" key="4">
    <source>
        <dbReference type="EMBL" id="NWD43823.1"/>
    </source>
</evidence>
<reference evidence="4 5" key="1">
    <citation type="submission" date="2020-04" db="EMBL/GenBank/DDBJ databases">
        <title>Molecular characterization of pseudomonads from Agaricus bisporus reveal novel blotch 2 pathogens in Western Europe.</title>
        <authorList>
            <person name="Taparia T."/>
            <person name="Krijger M."/>
            <person name="Haynes E."/>
            <person name="Elpinstone J.G."/>
            <person name="Noble R."/>
            <person name="Van Der Wolf J."/>
        </authorList>
    </citation>
    <scope>NUCLEOTIDE SEQUENCE [LARGE SCALE GENOMIC DNA]</scope>
    <source>
        <strain evidence="4 5">IPO3753</strain>
    </source>
</reference>
<protein>
    <submittedName>
        <fullName evidence="4">Helix-turn-helix transcriptional regulator</fullName>
    </submittedName>
</protein>
<keyword evidence="1 2" id="KW-0238">DNA-binding</keyword>
<dbReference type="RefSeq" id="WP_177026520.1">
    <property type="nucleotide sequence ID" value="NZ_JACAQR010000024.1"/>
</dbReference>
<dbReference type="InterPro" id="IPR036388">
    <property type="entry name" value="WH-like_DNA-bd_sf"/>
</dbReference>
<proteinExistence type="predicted"/>
<comment type="caution">
    <text evidence="4">The sequence shown here is derived from an EMBL/GenBank/DDBJ whole genome shotgun (WGS) entry which is preliminary data.</text>
</comment>
<dbReference type="PANTHER" id="PTHR47691:SF3">
    <property type="entry name" value="HTH-TYPE TRANSCRIPTIONAL REGULATOR RV0890C-RELATED"/>
    <property type="match status" value="1"/>
</dbReference>
<accession>A0AAJ3LI01</accession>
<sequence>MEKDAQAPKNGCFSALTSMNSLHTIEPECSVRFGPFTFYPQQRLVCAEGRPLPLGGRALDILAVLVEQAGQFVSKAVLIARVWPSSVVEENNLRVHIAALRRALADGEGGRCYIINVPQRGYCFVATPPMQAEAAQPLPEHNLPARLVPVLGLEPLARALARRLPGQTLMTLTGGAGIGKTTLALYLAAQVLPRYRDGVWLVPLAGISQLSGVLRQLGKALGIEVEAGATLQGVCRQLASRQLLLVLDGCEQALAACRNLVSALREMAPRVTLLLSSREALHMPGEWVQRVPAMAVPPLSALASVEQALAYPAVQLFVSRAQACQQGFDLRRQDLVPLRDICRRLDGIPLALELAAAQVDALGIKGVQLQLANGLLVLTRGRRTAVGRHQSMNAALDWTYDRLSLPERWLFLQLGLFKMAVTLPRLSALIAGTELEHADLPYLLARLVDTSLLTVEPGPGPRRYRLLNSVRAYALARLGDGAQVRLLQQGYGHYLGPFSGRHFVVQFVEQAAHAH</sequence>
<dbReference type="SUPFAM" id="SSF52540">
    <property type="entry name" value="P-loop containing nucleoside triphosphate hydrolases"/>
    <property type="match status" value="1"/>
</dbReference>
<dbReference type="GO" id="GO:0003677">
    <property type="term" value="F:DNA binding"/>
    <property type="evidence" value="ECO:0007669"/>
    <property type="project" value="UniProtKB-UniRule"/>
</dbReference>
<dbReference type="Pfam" id="PF13401">
    <property type="entry name" value="AAA_22"/>
    <property type="match status" value="1"/>
</dbReference>
<dbReference type="GO" id="GO:0000160">
    <property type="term" value="P:phosphorelay signal transduction system"/>
    <property type="evidence" value="ECO:0007669"/>
    <property type="project" value="InterPro"/>
</dbReference>
<dbReference type="Gene3D" id="3.40.50.300">
    <property type="entry name" value="P-loop containing nucleotide triphosphate hydrolases"/>
    <property type="match status" value="1"/>
</dbReference>
<dbReference type="SUPFAM" id="SSF46894">
    <property type="entry name" value="C-terminal effector domain of the bipartite response regulators"/>
    <property type="match status" value="1"/>
</dbReference>
<dbReference type="CDD" id="cd00383">
    <property type="entry name" value="trans_reg_C"/>
    <property type="match status" value="1"/>
</dbReference>
<gene>
    <name evidence="4" type="ORF">HX826_18260</name>
</gene>
<dbReference type="InterPro" id="IPR001867">
    <property type="entry name" value="OmpR/PhoB-type_DNA-bd"/>
</dbReference>